<dbReference type="PANTHER" id="PTHR33103:SF27">
    <property type="entry name" value="OS04G0594700 PROTEIN"/>
    <property type="match status" value="1"/>
</dbReference>
<keyword evidence="2" id="KW-1185">Reference proteome</keyword>
<dbReference type="InterPro" id="IPR007750">
    <property type="entry name" value="DUF674"/>
</dbReference>
<dbReference type="Pfam" id="PF05056">
    <property type="entry name" value="DUF674"/>
    <property type="match status" value="2"/>
</dbReference>
<sequence>MGAYWSKVTLKILVDKKKNRVVFAEADKDFVDILFSFLTMPMGTIVRLTRKQSGSTALGCMKDLYEGLGNLNVVHFKSDKAKSLLLRPSNSSEHLCRKLKINIDDTEPTKYRFRYSSQDMYLIEDNVDQNDDQMGGVFVNGKTRFLISDDLRILQLSTTNSVELLSKFGVRDVNAVEEESVSVGIEEVLALLRLSFHSVTPLTDLFLLKCVGHCGAFKTDPTGFVQRTVHPSFSYKKINLKIMLRRSCGMVLYAEAQEDFVDFLFSLLSIPLGSTVKLLDKTPSLRCIANLYISVQNLSPGRDFKSEYIKTKLLSPKLAQQFCYNIQVLGINESFQPHNRCLFQEVDSIRVTEFDANISSTLPPIGVNAYMDGPATFVVTDDLVVTPLSSISSIFLLKKFQVPITDIEERVVSVGGEEALRLLEASLTSKLALTHAFNLKPKIPKTEK</sequence>
<protein>
    <recommendedName>
        <fullName evidence="3">DUF674 family protein</fullName>
    </recommendedName>
</protein>
<dbReference type="InParanoid" id="A0A2G5EFE2"/>
<organism evidence="1 2">
    <name type="scientific">Aquilegia coerulea</name>
    <name type="common">Rocky mountain columbine</name>
    <dbReference type="NCBI Taxonomy" id="218851"/>
    <lineage>
        <taxon>Eukaryota</taxon>
        <taxon>Viridiplantae</taxon>
        <taxon>Streptophyta</taxon>
        <taxon>Embryophyta</taxon>
        <taxon>Tracheophyta</taxon>
        <taxon>Spermatophyta</taxon>
        <taxon>Magnoliopsida</taxon>
        <taxon>Ranunculales</taxon>
        <taxon>Ranunculaceae</taxon>
        <taxon>Thalictroideae</taxon>
        <taxon>Aquilegia</taxon>
    </lineage>
</organism>
<dbReference type="AlphaFoldDB" id="A0A2G5EFE2"/>
<accession>A0A2G5EFE2</accession>
<evidence type="ECO:0008006" key="3">
    <source>
        <dbReference type="Google" id="ProtNLM"/>
    </source>
</evidence>
<proteinExistence type="predicted"/>
<name>A0A2G5EFE2_AQUCA</name>
<dbReference type="Proteomes" id="UP000230069">
    <property type="component" value="Unassembled WGS sequence"/>
</dbReference>
<reference evidence="1 2" key="1">
    <citation type="submission" date="2017-09" db="EMBL/GenBank/DDBJ databases">
        <title>WGS assembly of Aquilegia coerulea Goldsmith.</title>
        <authorList>
            <person name="Hodges S."/>
            <person name="Kramer E."/>
            <person name="Nordborg M."/>
            <person name="Tomkins J."/>
            <person name="Borevitz J."/>
            <person name="Derieg N."/>
            <person name="Yan J."/>
            <person name="Mihaltcheva S."/>
            <person name="Hayes R.D."/>
            <person name="Rokhsar D."/>
        </authorList>
    </citation>
    <scope>NUCLEOTIDE SEQUENCE [LARGE SCALE GENOMIC DNA]</scope>
    <source>
        <strain evidence="2">cv. Goldsmith</strain>
    </source>
</reference>
<evidence type="ECO:0000313" key="2">
    <source>
        <dbReference type="Proteomes" id="UP000230069"/>
    </source>
</evidence>
<gene>
    <name evidence="1" type="ORF">AQUCO_00900784v1</name>
</gene>
<evidence type="ECO:0000313" key="1">
    <source>
        <dbReference type="EMBL" id="PIA54472.1"/>
    </source>
</evidence>
<dbReference type="PANTHER" id="PTHR33103">
    <property type="entry name" value="OS01G0153900 PROTEIN"/>
    <property type="match status" value="1"/>
</dbReference>
<dbReference type="OrthoDB" id="1277335at2759"/>
<dbReference type="EMBL" id="KZ305026">
    <property type="protein sequence ID" value="PIA54472.1"/>
    <property type="molecule type" value="Genomic_DNA"/>
</dbReference>